<accession>A0A381N7L1</accession>
<keyword evidence="1" id="KW-1133">Transmembrane helix</keyword>
<proteinExistence type="predicted"/>
<dbReference type="EMBL" id="UINC01000178">
    <property type="protein sequence ID" value="SUZ50611.1"/>
    <property type="molecule type" value="Genomic_DNA"/>
</dbReference>
<sequence length="294" mass="32648">METLKNIFIKLGSMDRRIIFLLVGLSVLFPLLKPDWFTLPIRPKQHSQIVFDEINKLEAGSKVLLSFEYGPSTKPEIHPMAIALLRHMFVKDIKVYATALWPDGIFMSTDAFDEVAVEYNKKIGIDYVNLGYKPGGEAVVKGIASDIRTLYTVDLNGISLDEIPMMQNVNNVEDFDFVFSLSSGTPGSKEWVQYATDPKGIPMSTGCTSIQVTDIVPYVENGQIRGILAGMPGAAEYEELVKTELKSRGLVIKPGEATSMMSAQSMAHVVIVILIIFGNITYYLTRNNKRKGSK</sequence>
<protein>
    <submittedName>
        <fullName evidence="2">Uncharacterized protein</fullName>
    </submittedName>
</protein>
<organism evidence="2">
    <name type="scientific">marine metagenome</name>
    <dbReference type="NCBI Taxonomy" id="408172"/>
    <lineage>
        <taxon>unclassified sequences</taxon>
        <taxon>metagenomes</taxon>
        <taxon>ecological metagenomes</taxon>
    </lineage>
</organism>
<keyword evidence="1" id="KW-0472">Membrane</keyword>
<evidence type="ECO:0000313" key="2">
    <source>
        <dbReference type="EMBL" id="SUZ50611.1"/>
    </source>
</evidence>
<keyword evidence="1" id="KW-0812">Transmembrane</keyword>
<feature type="transmembrane region" description="Helical" evidence="1">
    <location>
        <begin position="266"/>
        <end position="285"/>
    </location>
</feature>
<name>A0A381N7L1_9ZZZZ</name>
<dbReference type="AlphaFoldDB" id="A0A381N7L1"/>
<evidence type="ECO:0000256" key="1">
    <source>
        <dbReference type="SAM" id="Phobius"/>
    </source>
</evidence>
<reference evidence="2" key="1">
    <citation type="submission" date="2018-05" db="EMBL/GenBank/DDBJ databases">
        <authorList>
            <person name="Lanie J.A."/>
            <person name="Ng W.-L."/>
            <person name="Kazmierczak K.M."/>
            <person name="Andrzejewski T.M."/>
            <person name="Davidsen T.M."/>
            <person name="Wayne K.J."/>
            <person name="Tettelin H."/>
            <person name="Glass J.I."/>
            <person name="Rusch D."/>
            <person name="Podicherti R."/>
            <person name="Tsui H.-C.T."/>
            <person name="Winkler M.E."/>
        </authorList>
    </citation>
    <scope>NUCLEOTIDE SEQUENCE</scope>
</reference>
<gene>
    <name evidence="2" type="ORF">METZ01_LOCUS3465</name>
</gene>